<dbReference type="InterPro" id="IPR013083">
    <property type="entry name" value="Znf_RING/FYVE/PHD"/>
</dbReference>
<reference evidence="2 3" key="1">
    <citation type="journal article" date="2018" name="Plant J.">
        <title>Genome sequences of Chlorella sorokiniana UTEX 1602 and Micractinium conductrix SAG 241.80: implications to maltose excretion by a green alga.</title>
        <authorList>
            <person name="Arriola M.B."/>
            <person name="Velmurugan N."/>
            <person name="Zhang Y."/>
            <person name="Plunkett M.H."/>
            <person name="Hondzo H."/>
            <person name="Barney B.M."/>
        </authorList>
    </citation>
    <scope>NUCLEOTIDE SEQUENCE [LARGE SCALE GENOMIC DNA]</scope>
    <source>
        <strain evidence="3">UTEX 1602</strain>
    </source>
</reference>
<evidence type="ECO:0000313" key="2">
    <source>
        <dbReference type="EMBL" id="PRW59164.1"/>
    </source>
</evidence>
<dbReference type="OrthoDB" id="511386at2759"/>
<protein>
    <submittedName>
        <fullName evidence="2">E3 SUMO-ligase MMS21</fullName>
    </submittedName>
</protein>
<dbReference type="EMBL" id="LHPG02000004">
    <property type="protein sequence ID" value="PRW59164.1"/>
    <property type="molecule type" value="Genomic_DNA"/>
</dbReference>
<dbReference type="AlphaFoldDB" id="A0A2P6TYL8"/>
<name>A0A2P6TYL8_CHLSO</name>
<feature type="region of interest" description="Disordered" evidence="1">
    <location>
        <begin position="237"/>
        <end position="258"/>
    </location>
</feature>
<evidence type="ECO:0000256" key="1">
    <source>
        <dbReference type="SAM" id="MobiDB-lite"/>
    </source>
</evidence>
<sequence>MGDNLAWERQPVALGVDQHLQRGATYTQGCESVCEVLGDVSALLSGAGGEGADQKLQQLQAAVQGVLTARHSAQLHSAALQELKGTYQASGEVTEFGAQLSQRAEALGQQQPYNVQQDPVYRDYLLMATGEEAEAGAADERLDDDIEIEGGPQLAPNAKCPITAKPILELAEPVQDAMGVVYEKDAVVQYFRTLPPRAGGKAIIMAGSTHQVTLAELQPAHKVVRAKKIAERRRRFGGPAAAGGAGGAGAANEDVLDV</sequence>
<dbReference type="GO" id="GO:0016874">
    <property type="term" value="F:ligase activity"/>
    <property type="evidence" value="ECO:0007669"/>
    <property type="project" value="UniProtKB-KW"/>
</dbReference>
<comment type="caution">
    <text evidence="2">The sequence shown here is derived from an EMBL/GenBank/DDBJ whole genome shotgun (WGS) entry which is preliminary data.</text>
</comment>
<evidence type="ECO:0000313" key="3">
    <source>
        <dbReference type="Proteomes" id="UP000239899"/>
    </source>
</evidence>
<proteinExistence type="predicted"/>
<dbReference type="Gene3D" id="3.30.40.10">
    <property type="entry name" value="Zinc/RING finger domain, C3HC4 (zinc finger)"/>
    <property type="match status" value="1"/>
</dbReference>
<accession>A0A2P6TYL8</accession>
<dbReference type="Proteomes" id="UP000239899">
    <property type="component" value="Unassembled WGS sequence"/>
</dbReference>
<feature type="compositionally biased region" description="Gly residues" evidence="1">
    <location>
        <begin position="240"/>
        <end position="249"/>
    </location>
</feature>
<dbReference type="STRING" id="3076.A0A2P6TYL8"/>
<keyword evidence="3" id="KW-1185">Reference proteome</keyword>
<gene>
    <name evidence="2" type="ORF">C2E21_2686</name>
</gene>
<organism evidence="2 3">
    <name type="scientific">Chlorella sorokiniana</name>
    <name type="common">Freshwater green alga</name>
    <dbReference type="NCBI Taxonomy" id="3076"/>
    <lineage>
        <taxon>Eukaryota</taxon>
        <taxon>Viridiplantae</taxon>
        <taxon>Chlorophyta</taxon>
        <taxon>core chlorophytes</taxon>
        <taxon>Trebouxiophyceae</taxon>
        <taxon>Chlorellales</taxon>
        <taxon>Chlorellaceae</taxon>
        <taxon>Chlorella clade</taxon>
        <taxon>Chlorella</taxon>
    </lineage>
</organism>